<feature type="chain" id="PRO_5043719331" description="Secreted protein" evidence="1">
    <location>
        <begin position="28"/>
        <end position="90"/>
    </location>
</feature>
<accession>A0AAV4X9Y4</accession>
<dbReference type="AlphaFoldDB" id="A0AAV4X9Y4"/>
<keyword evidence="3" id="KW-1185">Reference proteome</keyword>
<name>A0AAV4X9Y4_CAEEX</name>
<sequence length="90" mass="10362">MQPVEWKGSKWMRYVCSVKLGVLPCLTTLLQQQTALVNGCGNSGDESERVRSEHHVINFVPGICKISDFCVTAHFRFLNWFSLYEYDMSK</sequence>
<evidence type="ECO:0000313" key="2">
    <source>
        <dbReference type="EMBL" id="GIY91885.1"/>
    </source>
</evidence>
<evidence type="ECO:0000256" key="1">
    <source>
        <dbReference type="SAM" id="SignalP"/>
    </source>
</evidence>
<comment type="caution">
    <text evidence="2">The sequence shown here is derived from an EMBL/GenBank/DDBJ whole genome shotgun (WGS) entry which is preliminary data.</text>
</comment>
<dbReference type="EMBL" id="BPLR01017466">
    <property type="protein sequence ID" value="GIY91885.1"/>
    <property type="molecule type" value="Genomic_DNA"/>
</dbReference>
<feature type="signal peptide" evidence="1">
    <location>
        <begin position="1"/>
        <end position="27"/>
    </location>
</feature>
<gene>
    <name evidence="2" type="ORF">CEXT_354311</name>
</gene>
<proteinExistence type="predicted"/>
<dbReference type="Proteomes" id="UP001054945">
    <property type="component" value="Unassembled WGS sequence"/>
</dbReference>
<keyword evidence="1" id="KW-0732">Signal</keyword>
<protein>
    <recommendedName>
        <fullName evidence="4">Secreted protein</fullName>
    </recommendedName>
</protein>
<evidence type="ECO:0008006" key="4">
    <source>
        <dbReference type="Google" id="ProtNLM"/>
    </source>
</evidence>
<organism evidence="2 3">
    <name type="scientific">Caerostris extrusa</name>
    <name type="common">Bark spider</name>
    <name type="synonym">Caerostris bankana</name>
    <dbReference type="NCBI Taxonomy" id="172846"/>
    <lineage>
        <taxon>Eukaryota</taxon>
        <taxon>Metazoa</taxon>
        <taxon>Ecdysozoa</taxon>
        <taxon>Arthropoda</taxon>
        <taxon>Chelicerata</taxon>
        <taxon>Arachnida</taxon>
        <taxon>Araneae</taxon>
        <taxon>Araneomorphae</taxon>
        <taxon>Entelegynae</taxon>
        <taxon>Araneoidea</taxon>
        <taxon>Araneidae</taxon>
        <taxon>Caerostris</taxon>
    </lineage>
</organism>
<evidence type="ECO:0000313" key="3">
    <source>
        <dbReference type="Proteomes" id="UP001054945"/>
    </source>
</evidence>
<reference evidence="2 3" key="1">
    <citation type="submission" date="2021-06" db="EMBL/GenBank/DDBJ databases">
        <title>Caerostris extrusa draft genome.</title>
        <authorList>
            <person name="Kono N."/>
            <person name="Arakawa K."/>
        </authorList>
    </citation>
    <scope>NUCLEOTIDE SEQUENCE [LARGE SCALE GENOMIC DNA]</scope>
</reference>